<accession>A0ABS5J968</accession>
<gene>
    <name evidence="1" type="ORF">KE626_30750</name>
</gene>
<keyword evidence="2" id="KW-1185">Reference proteome</keyword>
<dbReference type="EMBL" id="JAGTXB010000025">
    <property type="protein sequence ID" value="MBS0031751.1"/>
    <property type="molecule type" value="Genomic_DNA"/>
</dbReference>
<dbReference type="RefSeq" id="WP_211976914.1">
    <property type="nucleotide sequence ID" value="NZ_CBFHAM010000012.1"/>
</dbReference>
<evidence type="ECO:0000313" key="2">
    <source>
        <dbReference type="Proteomes" id="UP000676386"/>
    </source>
</evidence>
<protein>
    <submittedName>
        <fullName evidence="1">Uncharacterized protein</fullName>
    </submittedName>
</protein>
<organism evidence="1 2">
    <name type="scientific">Chitinophaga hostae</name>
    <dbReference type="NCBI Taxonomy" id="2831022"/>
    <lineage>
        <taxon>Bacteria</taxon>
        <taxon>Pseudomonadati</taxon>
        <taxon>Bacteroidota</taxon>
        <taxon>Chitinophagia</taxon>
        <taxon>Chitinophagales</taxon>
        <taxon>Chitinophagaceae</taxon>
        <taxon>Chitinophaga</taxon>
    </lineage>
</organism>
<proteinExistence type="predicted"/>
<dbReference type="Proteomes" id="UP000676386">
    <property type="component" value="Unassembled WGS sequence"/>
</dbReference>
<evidence type="ECO:0000313" key="1">
    <source>
        <dbReference type="EMBL" id="MBS0031751.1"/>
    </source>
</evidence>
<comment type="caution">
    <text evidence="1">The sequence shown here is derived from an EMBL/GenBank/DDBJ whole genome shotgun (WGS) entry which is preliminary data.</text>
</comment>
<reference evidence="1 2" key="1">
    <citation type="submission" date="2021-04" db="EMBL/GenBank/DDBJ databases">
        <title>Chitinophaga sp. nov., isolated from the rhizosphere soil.</title>
        <authorList>
            <person name="He S."/>
        </authorList>
    </citation>
    <scope>NUCLEOTIDE SEQUENCE [LARGE SCALE GENOMIC DNA]</scope>
    <source>
        <strain evidence="1 2">2R12</strain>
    </source>
</reference>
<sequence>MPNSQRLLFTNRGHGVGSLDFQQFMRLFLNDPYKKVVSVKSDIIVY</sequence>
<name>A0ABS5J968_9BACT</name>